<reference evidence="2 3" key="1">
    <citation type="submission" date="2014-07" db="EMBL/GenBank/DDBJ databases">
        <title>Genome Sequence of Rhodococcus opacus Strain R7, a Biodegrader of Mono- and Polycyclic Aromatic Hydrocarbons.</title>
        <authorList>
            <person name="Di Gennaro P."/>
            <person name="Zampolli J."/>
            <person name="Presti I."/>
            <person name="Cappelletti M."/>
            <person name="D'Ursi P."/>
            <person name="Orro A."/>
            <person name="Mezzelani A."/>
            <person name="Milanesi L."/>
        </authorList>
    </citation>
    <scope>NUCLEOTIDE SEQUENCE [LARGE SCALE GENOMIC DNA]</scope>
    <source>
        <strain evidence="2 3">R7</strain>
        <plasmid evidence="2">pPDG3</plasmid>
    </source>
</reference>
<keyword evidence="1" id="KW-0472">Membrane</keyword>
<keyword evidence="1" id="KW-1133">Transmembrane helix</keyword>
<dbReference type="EMBL" id="CP008950">
    <property type="protein sequence ID" value="AII11191.1"/>
    <property type="molecule type" value="Genomic_DNA"/>
</dbReference>
<dbReference type="InterPro" id="IPR036259">
    <property type="entry name" value="MFS_trans_sf"/>
</dbReference>
<evidence type="ECO:0000256" key="1">
    <source>
        <dbReference type="SAM" id="Phobius"/>
    </source>
</evidence>
<organism evidence="2 3">
    <name type="scientific">Rhodococcus opacus</name>
    <name type="common">Nocardia opaca</name>
    <dbReference type="NCBI Taxonomy" id="37919"/>
    <lineage>
        <taxon>Bacteria</taxon>
        <taxon>Bacillati</taxon>
        <taxon>Actinomycetota</taxon>
        <taxon>Actinomycetes</taxon>
        <taxon>Mycobacteriales</taxon>
        <taxon>Nocardiaceae</taxon>
        <taxon>Rhodococcus</taxon>
    </lineage>
</organism>
<evidence type="ECO:0000313" key="3">
    <source>
        <dbReference type="Proteomes" id="UP000028488"/>
    </source>
</evidence>
<dbReference type="Proteomes" id="UP000028488">
    <property type="component" value="Plasmid pPDG3"/>
</dbReference>
<accession>A0A076EZH2</accession>
<feature type="transmembrane region" description="Helical" evidence="1">
    <location>
        <begin position="57"/>
        <end position="82"/>
    </location>
</feature>
<protein>
    <submittedName>
        <fullName evidence="2">Uncharacterized protein</fullName>
    </submittedName>
</protein>
<sequence length="97" mass="9291">MLPGPAGVLLAAVGIGAGTGLITPLAFASLAASTPAERTGQMGAAEPGRELGDAGGPLLVAGVATVATLTVGYAVLAALVIAAPAVNVARWPCPHPR</sequence>
<geneLocation type="plasmid" evidence="2 3">
    <name>pPDG3</name>
</geneLocation>
<keyword evidence="2" id="KW-0614">Plasmid</keyword>
<proteinExistence type="predicted"/>
<gene>
    <name evidence="2" type="ORF">EP51_44920</name>
</gene>
<dbReference type="AlphaFoldDB" id="A0A076EZH2"/>
<evidence type="ECO:0000313" key="2">
    <source>
        <dbReference type="EMBL" id="AII11191.1"/>
    </source>
</evidence>
<name>A0A076EZH2_RHOOP</name>
<keyword evidence="1" id="KW-0812">Transmembrane</keyword>
<dbReference type="SUPFAM" id="SSF103473">
    <property type="entry name" value="MFS general substrate transporter"/>
    <property type="match status" value="1"/>
</dbReference>